<dbReference type="PANTHER" id="PTHR37984:SF5">
    <property type="entry name" value="PROTEIN NYNRIN-LIKE"/>
    <property type="match status" value="1"/>
</dbReference>
<dbReference type="InterPro" id="IPR043128">
    <property type="entry name" value="Rev_trsase/Diguanyl_cyclase"/>
</dbReference>
<dbReference type="AlphaFoldDB" id="A0AAV2PNX6"/>
<dbReference type="GO" id="GO:0016787">
    <property type="term" value="F:hydrolase activity"/>
    <property type="evidence" value="ECO:0007669"/>
    <property type="project" value="UniProtKB-KW"/>
</dbReference>
<dbReference type="InterPro" id="IPR043502">
    <property type="entry name" value="DNA/RNA_pol_sf"/>
</dbReference>
<proteinExistence type="predicted"/>
<evidence type="ECO:0000256" key="2">
    <source>
        <dbReference type="ARBA" id="ARBA00022695"/>
    </source>
</evidence>
<dbReference type="InterPro" id="IPR050951">
    <property type="entry name" value="Retrovirus_Pol_polyprotein"/>
</dbReference>
<keyword evidence="1" id="KW-0808">Transferase</keyword>
<protein>
    <recommendedName>
        <fullName evidence="7">Reverse transcriptase domain-containing protein</fullName>
    </recommendedName>
</protein>
<evidence type="ECO:0000313" key="9">
    <source>
        <dbReference type="Proteomes" id="UP001497623"/>
    </source>
</evidence>
<comment type="caution">
    <text evidence="8">The sequence shown here is derived from an EMBL/GenBank/DDBJ whole genome shotgun (WGS) entry which is preliminary data.</text>
</comment>
<feature type="domain" description="Reverse transcriptase" evidence="7">
    <location>
        <begin position="1"/>
        <end position="53"/>
    </location>
</feature>
<evidence type="ECO:0000256" key="5">
    <source>
        <dbReference type="ARBA" id="ARBA00022801"/>
    </source>
</evidence>
<dbReference type="PANTHER" id="PTHR37984">
    <property type="entry name" value="PROTEIN CBG26694"/>
    <property type="match status" value="1"/>
</dbReference>
<evidence type="ECO:0000259" key="7">
    <source>
        <dbReference type="PROSITE" id="PS50878"/>
    </source>
</evidence>
<evidence type="ECO:0000313" key="8">
    <source>
        <dbReference type="EMBL" id="CAL4062799.1"/>
    </source>
</evidence>
<accession>A0AAV2PNX6</accession>
<keyword evidence="4" id="KW-0255">Endonuclease</keyword>
<evidence type="ECO:0000256" key="4">
    <source>
        <dbReference type="ARBA" id="ARBA00022759"/>
    </source>
</evidence>
<dbReference type="Gene3D" id="3.30.70.270">
    <property type="match status" value="2"/>
</dbReference>
<evidence type="ECO:0000256" key="6">
    <source>
        <dbReference type="ARBA" id="ARBA00022918"/>
    </source>
</evidence>
<evidence type="ECO:0000256" key="1">
    <source>
        <dbReference type="ARBA" id="ARBA00022679"/>
    </source>
</evidence>
<keyword evidence="9" id="KW-1185">Reference proteome</keyword>
<keyword evidence="6" id="KW-0695">RNA-directed DNA polymerase</keyword>
<sequence>IYLDDFVLHTATLEQHKLLLEEIFKRLAAAKLQLAIEKCSFFVDSVAFLGFLLSAKGVQADPSKIRPLMLKRAPETLTDVRSTLGMFNIYKKFIRHYSHIVQPIVALTKGHEMKASRGTKINWTPECELALEELKAQAAKYVVLKYPDFSAPFYVFCDASCRAVGGHVSQMVGEDMRPISFYSRILTPAEQNFSTIDREALAIYHVLDKAKSWLLGFRVIIWSDHMPLRFIIRNTSSNSRLNRWRMLLQEYSPTIHYVKGESNVVADWCSRFAFADPPVSRSVAMQESYAFAAHDSALPQAVPETFDMEFLEQPFSELDLTALTGPVVVFGDCMSVRPKGPLQHMAARLNGVATVFAKRRAGQAERPELPFCREEDAAALGTFHRTNSGDT</sequence>
<keyword evidence="2" id="KW-0548">Nucleotidyltransferase</keyword>
<dbReference type="InterPro" id="IPR000477">
    <property type="entry name" value="RT_dom"/>
</dbReference>
<dbReference type="PROSITE" id="PS50878">
    <property type="entry name" value="RT_POL"/>
    <property type="match status" value="1"/>
</dbReference>
<dbReference type="CDD" id="cd09274">
    <property type="entry name" value="RNase_HI_RT_Ty3"/>
    <property type="match status" value="1"/>
</dbReference>
<name>A0AAV2PNX6_MEGNR</name>
<dbReference type="EMBL" id="CAXKWB010000920">
    <property type="protein sequence ID" value="CAL4062799.1"/>
    <property type="molecule type" value="Genomic_DNA"/>
</dbReference>
<organism evidence="8 9">
    <name type="scientific">Meganyctiphanes norvegica</name>
    <name type="common">Northern krill</name>
    <name type="synonym">Thysanopoda norvegica</name>
    <dbReference type="NCBI Taxonomy" id="48144"/>
    <lineage>
        <taxon>Eukaryota</taxon>
        <taxon>Metazoa</taxon>
        <taxon>Ecdysozoa</taxon>
        <taxon>Arthropoda</taxon>
        <taxon>Crustacea</taxon>
        <taxon>Multicrustacea</taxon>
        <taxon>Malacostraca</taxon>
        <taxon>Eumalacostraca</taxon>
        <taxon>Eucarida</taxon>
        <taxon>Euphausiacea</taxon>
        <taxon>Euphausiidae</taxon>
        <taxon>Meganyctiphanes</taxon>
    </lineage>
</organism>
<evidence type="ECO:0000256" key="3">
    <source>
        <dbReference type="ARBA" id="ARBA00022722"/>
    </source>
</evidence>
<dbReference type="Pfam" id="PF17917">
    <property type="entry name" value="RT_RNaseH"/>
    <property type="match status" value="1"/>
</dbReference>
<dbReference type="SUPFAM" id="SSF56672">
    <property type="entry name" value="DNA/RNA polymerases"/>
    <property type="match status" value="1"/>
</dbReference>
<feature type="non-terminal residue" evidence="8">
    <location>
        <position position="1"/>
    </location>
</feature>
<reference evidence="8 9" key="1">
    <citation type="submission" date="2024-05" db="EMBL/GenBank/DDBJ databases">
        <authorList>
            <person name="Wallberg A."/>
        </authorList>
    </citation>
    <scope>NUCLEOTIDE SEQUENCE [LARGE SCALE GENOMIC DNA]</scope>
</reference>
<dbReference type="Proteomes" id="UP001497623">
    <property type="component" value="Unassembled WGS sequence"/>
</dbReference>
<keyword evidence="3" id="KW-0540">Nuclease</keyword>
<dbReference type="InterPro" id="IPR041373">
    <property type="entry name" value="RT_RNaseH"/>
</dbReference>
<dbReference type="GO" id="GO:0003964">
    <property type="term" value="F:RNA-directed DNA polymerase activity"/>
    <property type="evidence" value="ECO:0007669"/>
    <property type="project" value="UniProtKB-KW"/>
</dbReference>
<dbReference type="GO" id="GO:0004519">
    <property type="term" value="F:endonuclease activity"/>
    <property type="evidence" value="ECO:0007669"/>
    <property type="project" value="UniProtKB-KW"/>
</dbReference>
<gene>
    <name evidence="8" type="ORF">MNOR_LOCUS2856</name>
</gene>
<keyword evidence="5" id="KW-0378">Hydrolase</keyword>
<feature type="non-terminal residue" evidence="8">
    <location>
        <position position="391"/>
    </location>
</feature>
<dbReference type="Pfam" id="PF00078">
    <property type="entry name" value="RVT_1"/>
    <property type="match status" value="1"/>
</dbReference>